<protein>
    <recommendedName>
        <fullName evidence="11">HRDC domain-containing protein</fullName>
    </recommendedName>
</protein>
<dbReference type="SMART" id="SM00474">
    <property type="entry name" value="35EXOc"/>
    <property type="match status" value="1"/>
</dbReference>
<dbReference type="SUPFAM" id="SSF53098">
    <property type="entry name" value="Ribonuclease H-like"/>
    <property type="match status" value="1"/>
</dbReference>
<accession>A0A1Y1UVM0</accession>
<dbReference type="SMART" id="SM00341">
    <property type="entry name" value="HRDC"/>
    <property type="match status" value="1"/>
</dbReference>
<name>A0A1Y1UVM0_9FUNG</name>
<sequence>MDSKNSTSSGISNETNNKLFKAVVGTAKATQFLIPTEYSFFKSSDKNFSKSIKRTNKTLLDICNKCINYVNNTNGKAFTDINDFSDNYKDIVEVMDNLLEKADVCIDEITGKRKAYNTAGIIKTNPLVAQMNVDNDNSKTSNYKLLHAQNILRPQLKFEDKIDNSNNPAPLKIKVKPNAKVPLNVIDDVDESGNQTNMENYHPYQYEIEHIEYPDRMFNINEPIMPKDYDQTPFTFVDTKEEFMKMIEKLNVATEIAVDLEHHDYRSFQGFTCLIQISTRTEDWVVDALALRSHIYHLNESFTNPNIVKVFHGAESDIVWLQCDFGVYVVNLFDTYHASHLLNYSQHSLAYLLKYLVNFDADKKYQLADWRIRPLPKEMLKYARDDTHYLLYIYDRMKNDLIANGDPTTHNLMKVTLERSERTSLNVYHKDIYSEDGTGRYGWRSIIHRDPNAINGEQFAILKAVHKWRDQTAREEDESPRYVMPNHILRRIAEVMPTDPQSIHGCCNPIPPLVRMYSMDIARIIEKTRTEFLKHKKEHEKRFAETAKVLKAMKEREERGPVHQFFDNEEDGDEENGDSIEKEGVQMDIDEDENTENQQRKKIPITIAETSTLLIPSDDEKEDDDDDGNTTKTEEDKKAYDLMLQIRQSLKLVSPSVTFLKSTSQPEATPKSKPSVPVTTAKPVTVKKEEEEKKTEENEIFTISDTKTSGNKRKATESIEDLQKPAETQGGGKKKHKKNKRSKKRSSSTTTANEVATSSGKEGEKEGEKAFVPYDYANNKSEVIEMIKAEANAKTVLETHKDKLKKLKNNKKKEINKTFKPFNALPNEVKFAEKIQKNAVNPRSGNRTYTFKNTKK</sequence>
<dbReference type="STRING" id="1754191.A0A1Y1UVM0"/>
<dbReference type="InterPro" id="IPR036397">
    <property type="entry name" value="RNaseH_sf"/>
</dbReference>
<comment type="similarity">
    <text evidence="8">Belongs to the exosome component 10/RRP6 family.</text>
</comment>
<dbReference type="GO" id="GO:0003727">
    <property type="term" value="F:single-stranded RNA binding"/>
    <property type="evidence" value="ECO:0007669"/>
    <property type="project" value="TreeGrafter"/>
</dbReference>
<dbReference type="InterPro" id="IPR010997">
    <property type="entry name" value="HRDC-like_sf"/>
</dbReference>
<keyword evidence="9" id="KW-0175">Coiled coil</keyword>
<dbReference type="Gene3D" id="3.30.420.10">
    <property type="entry name" value="Ribonuclease H-like superfamily/Ribonuclease H"/>
    <property type="match status" value="1"/>
</dbReference>
<keyword evidence="7" id="KW-0539">Nucleus</keyword>
<dbReference type="InterPro" id="IPR002562">
    <property type="entry name" value="3'-5'_exonuclease_dom"/>
</dbReference>
<evidence type="ECO:0000256" key="10">
    <source>
        <dbReference type="SAM" id="MobiDB-lite"/>
    </source>
</evidence>
<dbReference type="InterPro" id="IPR044876">
    <property type="entry name" value="HRDC_dom_sf"/>
</dbReference>
<evidence type="ECO:0000256" key="8">
    <source>
        <dbReference type="ARBA" id="ARBA00043957"/>
    </source>
</evidence>
<feature type="compositionally biased region" description="Basic and acidic residues" evidence="10">
    <location>
        <begin position="686"/>
        <end position="697"/>
    </location>
</feature>
<dbReference type="GO" id="GO:0071044">
    <property type="term" value="P:histone mRNA catabolic process"/>
    <property type="evidence" value="ECO:0007669"/>
    <property type="project" value="TreeGrafter"/>
</dbReference>
<dbReference type="PANTHER" id="PTHR12124:SF47">
    <property type="entry name" value="EXOSOME COMPONENT 10"/>
    <property type="match status" value="1"/>
</dbReference>
<keyword evidence="6" id="KW-0269">Exonuclease</keyword>
<dbReference type="GO" id="GO:0071038">
    <property type="term" value="P:TRAMP-dependent tRNA surveillance pathway"/>
    <property type="evidence" value="ECO:0007669"/>
    <property type="project" value="TreeGrafter"/>
</dbReference>
<dbReference type="InterPro" id="IPR049559">
    <property type="entry name" value="Rrp6p-like_exo"/>
</dbReference>
<dbReference type="GO" id="GO:0000166">
    <property type="term" value="F:nucleotide binding"/>
    <property type="evidence" value="ECO:0007669"/>
    <property type="project" value="InterPro"/>
</dbReference>
<dbReference type="PROSITE" id="PS50967">
    <property type="entry name" value="HRDC"/>
    <property type="match status" value="1"/>
</dbReference>
<feature type="region of interest" description="Disordered" evidence="10">
    <location>
        <begin position="659"/>
        <end position="768"/>
    </location>
</feature>
<feature type="compositionally biased region" description="Basic residues" evidence="10">
    <location>
        <begin position="732"/>
        <end position="746"/>
    </location>
</feature>
<evidence type="ECO:0000256" key="1">
    <source>
        <dbReference type="ARBA" id="ARBA00004123"/>
    </source>
</evidence>
<proteinExistence type="inferred from homology"/>
<reference evidence="12 13" key="1">
    <citation type="submission" date="2016-08" db="EMBL/GenBank/DDBJ databases">
        <title>Genomes of anaerobic fungi encode conserved fungal cellulosomes for biomass hydrolysis.</title>
        <authorList>
            <consortium name="DOE Joint Genome Institute"/>
            <person name="Haitjema C.H."/>
            <person name="Gilmore S.P."/>
            <person name="Henske J.K."/>
            <person name="Solomon K.V."/>
            <person name="De Groot R."/>
            <person name="Kuo A."/>
            <person name="Mondo S.J."/>
            <person name="Salamov A.A."/>
            <person name="Labutti K."/>
            <person name="Zhao Z."/>
            <person name="Chiniquy J."/>
            <person name="Barry K."/>
            <person name="Brewer H.M."/>
            <person name="Purvine S.O."/>
            <person name="Wright A.T."/>
            <person name="Boxma B."/>
            <person name="Van Alen T."/>
            <person name="Hackstein J.H."/>
            <person name="Baker S.E."/>
            <person name="Grigoriev I.V."/>
            <person name="O'Malley M.A."/>
        </authorList>
    </citation>
    <scope>NUCLEOTIDE SEQUENCE [LARGE SCALE GENOMIC DNA]</scope>
    <source>
        <strain evidence="13">finn</strain>
    </source>
</reference>
<evidence type="ECO:0000256" key="9">
    <source>
        <dbReference type="SAM" id="Coils"/>
    </source>
</evidence>
<keyword evidence="2" id="KW-0698">rRNA processing</keyword>
<keyword evidence="3" id="KW-0540">Nuclease</keyword>
<dbReference type="InterPro" id="IPR012337">
    <property type="entry name" value="RNaseH-like_sf"/>
</dbReference>
<keyword evidence="13" id="KW-1185">Reference proteome</keyword>
<dbReference type="InterPro" id="IPR002121">
    <property type="entry name" value="HRDC_dom"/>
</dbReference>
<dbReference type="Gene3D" id="1.10.150.80">
    <property type="entry name" value="HRDC domain"/>
    <property type="match status" value="1"/>
</dbReference>
<comment type="caution">
    <text evidence="12">The sequence shown here is derived from an EMBL/GenBank/DDBJ whole genome shotgun (WGS) entry which is preliminary data.</text>
</comment>
<evidence type="ECO:0000256" key="6">
    <source>
        <dbReference type="ARBA" id="ARBA00022839"/>
    </source>
</evidence>
<dbReference type="GO" id="GO:0071039">
    <property type="term" value="P:nuclear polyadenylation-dependent CUT catabolic process"/>
    <property type="evidence" value="ECO:0007669"/>
    <property type="project" value="TreeGrafter"/>
</dbReference>
<dbReference type="GO" id="GO:0000175">
    <property type="term" value="F:3'-5'-RNA exonuclease activity"/>
    <property type="evidence" value="ECO:0007669"/>
    <property type="project" value="InterPro"/>
</dbReference>
<evidence type="ECO:0000313" key="12">
    <source>
        <dbReference type="EMBL" id="ORX42102.1"/>
    </source>
</evidence>
<feature type="compositionally biased region" description="Polar residues" evidence="10">
    <location>
        <begin position="749"/>
        <end position="759"/>
    </location>
</feature>
<feature type="compositionally biased region" description="Acidic residues" evidence="10">
    <location>
        <begin position="567"/>
        <end position="578"/>
    </location>
</feature>
<evidence type="ECO:0000256" key="3">
    <source>
        <dbReference type="ARBA" id="ARBA00022722"/>
    </source>
</evidence>
<dbReference type="EMBL" id="MCFH01000071">
    <property type="protein sequence ID" value="ORX42102.1"/>
    <property type="molecule type" value="Genomic_DNA"/>
</dbReference>
<dbReference type="Pfam" id="PF08066">
    <property type="entry name" value="PMC2NT"/>
    <property type="match status" value="1"/>
</dbReference>
<dbReference type="PANTHER" id="PTHR12124">
    <property type="entry name" value="POLYMYOSITIS/SCLERODERMA AUTOANTIGEN-RELATED"/>
    <property type="match status" value="1"/>
</dbReference>
<evidence type="ECO:0000259" key="11">
    <source>
        <dbReference type="PROSITE" id="PS50967"/>
    </source>
</evidence>
<dbReference type="Proteomes" id="UP000193719">
    <property type="component" value="Unassembled WGS sequence"/>
</dbReference>
<reference evidence="12 13" key="2">
    <citation type="submission" date="2016-08" db="EMBL/GenBank/DDBJ databases">
        <title>Pervasive Adenine N6-methylation of Active Genes in Fungi.</title>
        <authorList>
            <consortium name="DOE Joint Genome Institute"/>
            <person name="Mondo S.J."/>
            <person name="Dannebaum R.O."/>
            <person name="Kuo R.C."/>
            <person name="Labutti K."/>
            <person name="Haridas S."/>
            <person name="Kuo A."/>
            <person name="Salamov A."/>
            <person name="Ahrendt S.R."/>
            <person name="Lipzen A."/>
            <person name="Sullivan W."/>
            <person name="Andreopoulos W.B."/>
            <person name="Clum A."/>
            <person name="Lindquist E."/>
            <person name="Daum C."/>
            <person name="Ramamoorthy G.K."/>
            <person name="Gryganskyi A."/>
            <person name="Culley D."/>
            <person name="Magnuson J.K."/>
            <person name="James T.Y."/>
            <person name="O'Malley M.A."/>
            <person name="Stajich J.E."/>
            <person name="Spatafora J.W."/>
            <person name="Visel A."/>
            <person name="Grigoriev I.V."/>
        </authorList>
    </citation>
    <scope>NUCLEOTIDE SEQUENCE [LARGE SCALE GENOMIC DNA]</scope>
    <source>
        <strain evidence="13">finn</strain>
    </source>
</reference>
<feature type="region of interest" description="Disordered" evidence="10">
    <location>
        <begin position="554"/>
        <end position="639"/>
    </location>
</feature>
<dbReference type="GO" id="GO:0071051">
    <property type="term" value="P:poly(A)-dependent snoRNA 3'-end processing"/>
    <property type="evidence" value="ECO:0007669"/>
    <property type="project" value="TreeGrafter"/>
</dbReference>
<dbReference type="FunFam" id="1.10.150.80:FF:000001">
    <property type="entry name" value="Putative exosome component 10"/>
    <property type="match status" value="1"/>
</dbReference>
<dbReference type="GO" id="GO:0071036">
    <property type="term" value="P:nuclear polyadenylation-dependent snoRNA catabolic process"/>
    <property type="evidence" value="ECO:0007669"/>
    <property type="project" value="TreeGrafter"/>
</dbReference>
<feature type="compositionally biased region" description="Acidic residues" evidence="10">
    <location>
        <begin position="617"/>
        <end position="628"/>
    </location>
</feature>
<evidence type="ECO:0000256" key="7">
    <source>
        <dbReference type="ARBA" id="ARBA00023242"/>
    </source>
</evidence>
<dbReference type="FunFam" id="3.30.420.10:FF:000059">
    <property type="entry name" value="Exosome complex exonuclease Rrp6"/>
    <property type="match status" value="1"/>
</dbReference>
<gene>
    <name evidence="12" type="ORF">BCR36DRAFT_363016</name>
</gene>
<feature type="domain" description="HRDC" evidence="11">
    <location>
        <begin position="455"/>
        <end position="535"/>
    </location>
</feature>
<evidence type="ECO:0000313" key="13">
    <source>
        <dbReference type="Proteomes" id="UP000193719"/>
    </source>
</evidence>
<organism evidence="12 13">
    <name type="scientific">Piromyces finnis</name>
    <dbReference type="NCBI Taxonomy" id="1754191"/>
    <lineage>
        <taxon>Eukaryota</taxon>
        <taxon>Fungi</taxon>
        <taxon>Fungi incertae sedis</taxon>
        <taxon>Chytridiomycota</taxon>
        <taxon>Chytridiomycota incertae sedis</taxon>
        <taxon>Neocallimastigomycetes</taxon>
        <taxon>Neocallimastigales</taxon>
        <taxon>Neocallimastigaceae</taxon>
        <taxon>Piromyces</taxon>
    </lineage>
</organism>
<dbReference type="Pfam" id="PF00570">
    <property type="entry name" value="HRDC"/>
    <property type="match status" value="1"/>
</dbReference>
<feature type="coiled-coil region" evidence="9">
    <location>
        <begin position="790"/>
        <end position="817"/>
    </location>
</feature>
<feature type="compositionally biased region" description="Low complexity" evidence="10">
    <location>
        <begin position="673"/>
        <end position="684"/>
    </location>
</feature>
<dbReference type="GO" id="GO:0000176">
    <property type="term" value="C:nuclear exosome (RNase complex)"/>
    <property type="evidence" value="ECO:0007669"/>
    <property type="project" value="InterPro"/>
</dbReference>
<evidence type="ECO:0000256" key="5">
    <source>
        <dbReference type="ARBA" id="ARBA00022835"/>
    </source>
</evidence>
<evidence type="ECO:0000256" key="2">
    <source>
        <dbReference type="ARBA" id="ARBA00022552"/>
    </source>
</evidence>
<evidence type="ECO:0000256" key="4">
    <source>
        <dbReference type="ARBA" id="ARBA00022801"/>
    </source>
</evidence>
<dbReference type="InterPro" id="IPR012588">
    <property type="entry name" value="Exosome-assoc_fac_Rrp6_N"/>
</dbReference>
<keyword evidence="5" id="KW-0271">Exosome</keyword>
<comment type="subcellular location">
    <subcellularLocation>
        <location evidence="1">Nucleus</location>
    </subcellularLocation>
</comment>
<feature type="compositionally biased region" description="Basic and acidic residues" evidence="10">
    <location>
        <begin position="714"/>
        <end position="724"/>
    </location>
</feature>
<dbReference type="AlphaFoldDB" id="A0A1Y1UVM0"/>
<dbReference type="OrthoDB" id="2250022at2759"/>
<dbReference type="GO" id="GO:0071040">
    <property type="term" value="P:nuclear polyadenylation-dependent antisense transcript catabolic process"/>
    <property type="evidence" value="ECO:0007669"/>
    <property type="project" value="TreeGrafter"/>
</dbReference>
<dbReference type="InterPro" id="IPR045092">
    <property type="entry name" value="Rrp6-like"/>
</dbReference>
<dbReference type="GO" id="GO:0071035">
    <property type="term" value="P:nuclear polyadenylation-dependent rRNA catabolic process"/>
    <property type="evidence" value="ECO:0007669"/>
    <property type="project" value="TreeGrafter"/>
</dbReference>
<keyword evidence="4" id="KW-0378">Hydrolase</keyword>
<dbReference type="GO" id="GO:0005730">
    <property type="term" value="C:nucleolus"/>
    <property type="evidence" value="ECO:0007669"/>
    <property type="project" value="TreeGrafter"/>
</dbReference>
<dbReference type="CDD" id="cd06147">
    <property type="entry name" value="Rrp6p_like_exo"/>
    <property type="match status" value="1"/>
</dbReference>
<dbReference type="SUPFAM" id="SSF47819">
    <property type="entry name" value="HRDC-like"/>
    <property type="match status" value="1"/>
</dbReference>
<dbReference type="GO" id="GO:0071037">
    <property type="term" value="P:nuclear polyadenylation-dependent snRNA catabolic process"/>
    <property type="evidence" value="ECO:0007669"/>
    <property type="project" value="TreeGrafter"/>
</dbReference>
<dbReference type="GO" id="GO:0000467">
    <property type="term" value="P:exonucleolytic trimming to generate mature 3'-end of 5.8S rRNA from tricistronic rRNA transcript (SSU-rRNA, 5.8S rRNA, LSU-rRNA)"/>
    <property type="evidence" value="ECO:0007669"/>
    <property type="project" value="InterPro"/>
</dbReference>
<dbReference type="Pfam" id="PF01612">
    <property type="entry name" value="DNA_pol_A_exo1"/>
    <property type="match status" value="1"/>
</dbReference>